<evidence type="ECO:0000256" key="8">
    <source>
        <dbReference type="ARBA" id="ARBA00022982"/>
    </source>
</evidence>
<proteinExistence type="inferred from homology"/>
<evidence type="ECO:0000256" key="10">
    <source>
        <dbReference type="ARBA" id="ARBA00023157"/>
    </source>
</evidence>
<reference evidence="12" key="1">
    <citation type="submission" date="2022-03" db="EMBL/GenBank/DDBJ databases">
        <authorList>
            <person name="Martin H S."/>
        </authorList>
    </citation>
    <scope>NUCLEOTIDE SEQUENCE</scope>
</reference>
<dbReference type="Pfam" id="PF08583">
    <property type="entry name" value="Cmc1"/>
    <property type="match status" value="1"/>
</dbReference>
<evidence type="ECO:0000256" key="3">
    <source>
        <dbReference type="ARBA" id="ARBA00007347"/>
    </source>
</evidence>
<dbReference type="PANTHER" id="PTHR13344">
    <property type="entry name" value="NADH-UBIQUINONE OXIDOREDUCTASE"/>
    <property type="match status" value="1"/>
</dbReference>
<evidence type="ECO:0000256" key="9">
    <source>
        <dbReference type="ARBA" id="ARBA00023128"/>
    </source>
</evidence>
<keyword evidence="8" id="KW-0249">Electron transport</keyword>
<evidence type="ECO:0000256" key="5">
    <source>
        <dbReference type="ARBA" id="ARBA00022448"/>
    </source>
</evidence>
<comment type="similarity">
    <text evidence="3 11">Belongs to the CMC family.</text>
</comment>
<evidence type="ECO:0000256" key="7">
    <source>
        <dbReference type="ARBA" id="ARBA00022737"/>
    </source>
</evidence>
<keyword evidence="9 11" id="KW-0496">Mitochondrion</keyword>
<dbReference type="EMBL" id="OW152828">
    <property type="protein sequence ID" value="CAH2045264.1"/>
    <property type="molecule type" value="Genomic_DNA"/>
</dbReference>
<dbReference type="InterPro" id="IPR016680">
    <property type="entry name" value="NDUFA8"/>
</dbReference>
<name>A0ABN8I0B6_9NEOP</name>
<evidence type="ECO:0000313" key="12">
    <source>
        <dbReference type="EMBL" id="CAH2045264.1"/>
    </source>
</evidence>
<keyword evidence="13" id="KW-1185">Reference proteome</keyword>
<feature type="non-terminal residue" evidence="12">
    <location>
        <position position="179"/>
    </location>
</feature>
<dbReference type="InterPro" id="IPR013892">
    <property type="entry name" value="Cyt_c_biogenesis_Cmc1-like"/>
</dbReference>
<evidence type="ECO:0000256" key="11">
    <source>
        <dbReference type="RuleBase" id="RU364104"/>
    </source>
</evidence>
<keyword evidence="7" id="KW-0677">Repeat</keyword>
<evidence type="ECO:0000256" key="1">
    <source>
        <dbReference type="ARBA" id="ARBA00003195"/>
    </source>
</evidence>
<gene>
    <name evidence="12" type="ORF">IPOD504_LOCUS4997</name>
</gene>
<comment type="function">
    <text evidence="1">Accessory subunit of the mitochondrial membrane respiratory chain NADH dehydrogenase (Complex I), that is believed not to be involved in catalysis. Complex I functions in the transfer of electrons from NADH to the respiratory chain. The immediate electron acceptor for the enzyme is believed to be ubiquinone.</text>
</comment>
<dbReference type="PANTHER" id="PTHR13344:SF0">
    <property type="entry name" value="NADH DEHYDROGENASE [UBIQUINONE] 1 ALPHA SUBCOMPLEX SUBUNIT 8"/>
    <property type="match status" value="1"/>
</dbReference>
<accession>A0ABN8I0B6</accession>
<comment type="subcellular location">
    <subcellularLocation>
        <location evidence="2 11">Mitochondrion</location>
    </subcellularLocation>
</comment>
<comment type="similarity">
    <text evidence="4">Belongs to the complex I NDUFA8 subunit family.</text>
</comment>
<protein>
    <recommendedName>
        <fullName evidence="11">COX assembly mitochondrial protein</fullName>
    </recommendedName>
</protein>
<organism evidence="12 13">
    <name type="scientific">Iphiclides podalirius</name>
    <name type="common">scarce swallowtail</name>
    <dbReference type="NCBI Taxonomy" id="110791"/>
    <lineage>
        <taxon>Eukaryota</taxon>
        <taxon>Metazoa</taxon>
        <taxon>Ecdysozoa</taxon>
        <taxon>Arthropoda</taxon>
        <taxon>Hexapoda</taxon>
        <taxon>Insecta</taxon>
        <taxon>Pterygota</taxon>
        <taxon>Neoptera</taxon>
        <taxon>Endopterygota</taxon>
        <taxon>Lepidoptera</taxon>
        <taxon>Glossata</taxon>
        <taxon>Ditrysia</taxon>
        <taxon>Papilionoidea</taxon>
        <taxon>Papilionidae</taxon>
        <taxon>Papilioninae</taxon>
        <taxon>Iphiclides</taxon>
    </lineage>
</organism>
<evidence type="ECO:0000313" key="13">
    <source>
        <dbReference type="Proteomes" id="UP000837857"/>
    </source>
</evidence>
<keyword evidence="10" id="KW-1015">Disulfide bond</keyword>
<keyword evidence="6" id="KW-0679">Respiratory chain</keyword>
<sequence length="179" mass="20277">MVVTNDVELPTFSDLTVPEVDLTTSTLMTAAPYLGKACEVINNEYMLCRYELNDPRACIQLGKRVTECTLDFFRKLKKNCLEEFNQYAECVDKSSGNYAFGPCRTTQAAFDGCMKDKLSMERPDFGYFTRPRIHCSPRPAPESPPCPCAKKFPDATPSLPDSVPRPHSRFSGRFYWTTD</sequence>
<evidence type="ECO:0000256" key="6">
    <source>
        <dbReference type="ARBA" id="ARBA00022660"/>
    </source>
</evidence>
<evidence type="ECO:0000256" key="4">
    <source>
        <dbReference type="ARBA" id="ARBA00010705"/>
    </source>
</evidence>
<dbReference type="Proteomes" id="UP000837857">
    <property type="component" value="Chromosome 16"/>
</dbReference>
<keyword evidence="5" id="KW-0813">Transport</keyword>
<evidence type="ECO:0000256" key="2">
    <source>
        <dbReference type="ARBA" id="ARBA00004173"/>
    </source>
</evidence>